<proteinExistence type="predicted"/>
<dbReference type="Pfam" id="PF01979">
    <property type="entry name" value="Amidohydro_1"/>
    <property type="match status" value="1"/>
</dbReference>
<dbReference type="AlphaFoldDB" id="A0A3L8Q735"/>
<sequence>SDHILIKGGKIVNDDQSFFADVYVEDGLIKQIGEHLVIPRGTRIIDAHGQLVMPGGIDVHTRLQAPVMGMSSADGFFQGTKAALAGGTTMISKGEHVPTGCSFLAQHTRHGVTAGMFVYLPSTEMSISAGQIQAQQS</sequence>
<evidence type="ECO:0000259" key="1">
    <source>
        <dbReference type="Pfam" id="PF01979"/>
    </source>
</evidence>
<evidence type="ECO:0000313" key="3">
    <source>
        <dbReference type="Proteomes" id="UP000276834"/>
    </source>
</evidence>
<dbReference type="OrthoDB" id="10258955at2759"/>
<organism evidence="2 3">
    <name type="scientific">Chloebia gouldiae</name>
    <name type="common">Gouldian finch</name>
    <name type="synonym">Erythrura gouldiae</name>
    <dbReference type="NCBI Taxonomy" id="44316"/>
    <lineage>
        <taxon>Eukaryota</taxon>
        <taxon>Metazoa</taxon>
        <taxon>Chordata</taxon>
        <taxon>Craniata</taxon>
        <taxon>Vertebrata</taxon>
        <taxon>Euteleostomi</taxon>
        <taxon>Archelosauria</taxon>
        <taxon>Archosauria</taxon>
        <taxon>Dinosauria</taxon>
        <taxon>Saurischia</taxon>
        <taxon>Theropoda</taxon>
        <taxon>Coelurosauria</taxon>
        <taxon>Aves</taxon>
        <taxon>Neognathae</taxon>
        <taxon>Neoaves</taxon>
        <taxon>Telluraves</taxon>
        <taxon>Australaves</taxon>
        <taxon>Passeriformes</taxon>
        <taxon>Passeroidea</taxon>
        <taxon>Passeridae</taxon>
        <taxon>Chloebia</taxon>
    </lineage>
</organism>
<dbReference type="PANTHER" id="PTHR11647">
    <property type="entry name" value="HYDRANTOINASE/DIHYDROPYRIMIDINASE FAMILY MEMBER"/>
    <property type="match status" value="1"/>
</dbReference>
<name>A0A3L8Q735_CHLGU</name>
<dbReference type="GO" id="GO:0016812">
    <property type="term" value="F:hydrolase activity, acting on carbon-nitrogen (but not peptide) bonds, in cyclic amides"/>
    <property type="evidence" value="ECO:0007669"/>
    <property type="project" value="TreeGrafter"/>
</dbReference>
<dbReference type="InterPro" id="IPR006680">
    <property type="entry name" value="Amidohydro-rel"/>
</dbReference>
<dbReference type="Proteomes" id="UP000276834">
    <property type="component" value="Unassembled WGS sequence"/>
</dbReference>
<dbReference type="SUPFAM" id="SSF51338">
    <property type="entry name" value="Composite domain of metallo-dependent hydrolases"/>
    <property type="match status" value="1"/>
</dbReference>
<dbReference type="InterPro" id="IPR050378">
    <property type="entry name" value="Metallo-dep_Hydrolases_sf"/>
</dbReference>
<dbReference type="EMBL" id="QUSF01003827">
    <property type="protein sequence ID" value="RLV63116.1"/>
    <property type="molecule type" value="Genomic_DNA"/>
</dbReference>
<dbReference type="InterPro" id="IPR011059">
    <property type="entry name" value="Metal-dep_hydrolase_composite"/>
</dbReference>
<dbReference type="PANTHER" id="PTHR11647:SF55">
    <property type="entry name" value="DIHYDROPYRIMIDINASE-RELATED PROTEIN 4"/>
    <property type="match status" value="1"/>
</dbReference>
<comment type="caution">
    <text evidence="2">The sequence shown here is derived from an EMBL/GenBank/DDBJ whole genome shotgun (WGS) entry which is preliminary data.</text>
</comment>
<reference evidence="2 3" key="1">
    <citation type="journal article" date="2018" name="Proc. R. Soc. B">
        <title>A non-coding region near Follistatin controls head colour polymorphism in the Gouldian finch.</title>
        <authorList>
            <person name="Toomey M.B."/>
            <person name="Marques C.I."/>
            <person name="Andrade P."/>
            <person name="Araujo P.M."/>
            <person name="Sabatino S."/>
            <person name="Gazda M.A."/>
            <person name="Afonso S."/>
            <person name="Lopes R.J."/>
            <person name="Corbo J.C."/>
            <person name="Carneiro M."/>
        </authorList>
    </citation>
    <scope>NUCLEOTIDE SEQUENCE [LARGE SCALE GENOMIC DNA]</scope>
    <source>
        <strain evidence="2">Red01</strain>
        <tissue evidence="2">Muscle</tissue>
    </source>
</reference>
<feature type="domain" description="Amidohydrolase-related" evidence="1">
    <location>
        <begin position="51"/>
        <end position="126"/>
    </location>
</feature>
<keyword evidence="3" id="KW-1185">Reference proteome</keyword>
<protein>
    <recommendedName>
        <fullName evidence="1">Amidohydrolase-related domain-containing protein</fullName>
    </recommendedName>
</protein>
<dbReference type="Gene3D" id="3.20.20.140">
    <property type="entry name" value="Metal-dependent hydrolases"/>
    <property type="match status" value="1"/>
</dbReference>
<dbReference type="GO" id="GO:0005829">
    <property type="term" value="C:cytosol"/>
    <property type="evidence" value="ECO:0007669"/>
    <property type="project" value="TreeGrafter"/>
</dbReference>
<evidence type="ECO:0000313" key="2">
    <source>
        <dbReference type="EMBL" id="RLV63116.1"/>
    </source>
</evidence>
<feature type="non-terminal residue" evidence="2">
    <location>
        <position position="1"/>
    </location>
</feature>
<accession>A0A3L8Q735</accession>
<gene>
    <name evidence="2" type="ORF">DV515_00018601</name>
</gene>